<protein>
    <submittedName>
        <fullName evidence="3">SDR family oxidoreductase</fullName>
    </submittedName>
</protein>
<dbReference type="InterPro" id="IPR002347">
    <property type="entry name" value="SDR_fam"/>
</dbReference>
<dbReference type="EMBL" id="SGIS01000026">
    <property type="protein sequence ID" value="RZF63473.1"/>
    <property type="molecule type" value="Genomic_DNA"/>
</dbReference>
<dbReference type="FunFam" id="3.40.50.720:FF:000084">
    <property type="entry name" value="Short-chain dehydrogenase reductase"/>
    <property type="match status" value="1"/>
</dbReference>
<evidence type="ECO:0000256" key="2">
    <source>
        <dbReference type="ARBA" id="ARBA00023002"/>
    </source>
</evidence>
<dbReference type="InterPro" id="IPR036291">
    <property type="entry name" value="NAD(P)-bd_dom_sf"/>
</dbReference>
<sequence>MAIVTGGAGGIGAAATARFVSEGAHVVVADIDEARAKEVADRHGDKAFACAFDAADNESVRALMDGTAARFGRIDVLYNNLAQLSEVAVTQDTTVVDTPFEVWNDLMAINAGSYFAACKFAIPHMLANGGGAIINTATGCALAGDVRRTSYGASKAAVVALTKYVATQYGKQGIRCNTIAPGLILTETLKRASPELLNLMSRHILTPRLGQPEDIAALAAFLASDESGYINGELIACDGGLLAHLPQTAEIEDLMNAQS</sequence>
<evidence type="ECO:0000313" key="3">
    <source>
        <dbReference type="EMBL" id="RZF63473.1"/>
    </source>
</evidence>
<dbReference type="Gene3D" id="3.40.50.720">
    <property type="entry name" value="NAD(P)-binding Rossmann-like Domain"/>
    <property type="match status" value="1"/>
</dbReference>
<dbReference type="PRINTS" id="PR00080">
    <property type="entry name" value="SDRFAMILY"/>
</dbReference>
<comment type="similarity">
    <text evidence="1">Belongs to the short-chain dehydrogenases/reductases (SDR) family.</text>
</comment>
<keyword evidence="2" id="KW-0560">Oxidoreductase</keyword>
<organism evidence="3 4">
    <name type="scientific">Sphingomonas populi</name>
    <dbReference type="NCBI Taxonomy" id="2484750"/>
    <lineage>
        <taxon>Bacteria</taxon>
        <taxon>Pseudomonadati</taxon>
        <taxon>Pseudomonadota</taxon>
        <taxon>Alphaproteobacteria</taxon>
        <taxon>Sphingomonadales</taxon>
        <taxon>Sphingomonadaceae</taxon>
        <taxon>Sphingomonas</taxon>
    </lineage>
</organism>
<dbReference type="SUPFAM" id="SSF51735">
    <property type="entry name" value="NAD(P)-binding Rossmann-fold domains"/>
    <property type="match status" value="1"/>
</dbReference>
<dbReference type="PANTHER" id="PTHR24321:SF14">
    <property type="entry name" value="SHORT-CHAIN TYPE DEHYDROGENASE_REDUCTASE BLR2146-RELATED"/>
    <property type="match status" value="1"/>
</dbReference>
<name>A0A4Q6XSL4_9SPHN</name>
<dbReference type="GO" id="GO:0016491">
    <property type="term" value="F:oxidoreductase activity"/>
    <property type="evidence" value="ECO:0007669"/>
    <property type="project" value="UniProtKB-KW"/>
</dbReference>
<gene>
    <name evidence="3" type="ORF">EWE75_16175</name>
</gene>
<reference evidence="3 4" key="1">
    <citation type="submission" date="2019-02" db="EMBL/GenBank/DDBJ databases">
        <authorList>
            <person name="Li Y."/>
        </authorList>
    </citation>
    <scope>NUCLEOTIDE SEQUENCE [LARGE SCALE GENOMIC DNA]</scope>
    <source>
        <strain evidence="3 4">3-7</strain>
    </source>
</reference>
<comment type="caution">
    <text evidence="3">The sequence shown here is derived from an EMBL/GenBank/DDBJ whole genome shotgun (WGS) entry which is preliminary data.</text>
</comment>
<accession>A0A4Q6XSL4</accession>
<keyword evidence="4" id="KW-1185">Reference proteome</keyword>
<evidence type="ECO:0000256" key="1">
    <source>
        <dbReference type="ARBA" id="ARBA00006484"/>
    </source>
</evidence>
<dbReference type="Proteomes" id="UP000292085">
    <property type="component" value="Unassembled WGS sequence"/>
</dbReference>
<dbReference type="PANTHER" id="PTHR24321">
    <property type="entry name" value="DEHYDROGENASES, SHORT CHAIN"/>
    <property type="match status" value="1"/>
</dbReference>
<dbReference type="AlphaFoldDB" id="A0A4Q6XSL4"/>
<dbReference type="Pfam" id="PF13561">
    <property type="entry name" value="adh_short_C2"/>
    <property type="match status" value="1"/>
</dbReference>
<evidence type="ECO:0000313" key="4">
    <source>
        <dbReference type="Proteomes" id="UP000292085"/>
    </source>
</evidence>
<dbReference type="PRINTS" id="PR00081">
    <property type="entry name" value="GDHRDH"/>
</dbReference>
<dbReference type="OrthoDB" id="7064009at2"/>
<proteinExistence type="inferred from homology"/>